<gene>
    <name evidence="1" type="ORF">AB6D66_00580</name>
</gene>
<reference evidence="1 2" key="1">
    <citation type="journal article" date="2024" name="ISME J.">
        <title>Tailless and filamentous prophages are predominant in marine Vibrio.</title>
        <authorList>
            <person name="Steensen K."/>
            <person name="Seneca J."/>
            <person name="Bartlau N."/>
            <person name="Yu X.A."/>
            <person name="Hussain F.A."/>
            <person name="Polz M.F."/>
        </authorList>
    </citation>
    <scope>NUCLEOTIDE SEQUENCE [LARGE SCALE GENOMIC DNA]</scope>
    <source>
        <strain evidence="1 2">10N.239.312.F12</strain>
    </source>
</reference>
<sequence length="86" mass="9874">MKGSLKFAEIVAKYEREPDLIVDTDLEAVGDNRLDDDIALRYAIFFHKKALGGCIVYGQYQEADEWVVNPNLRYVVKHLSEQVLET</sequence>
<evidence type="ECO:0000313" key="2">
    <source>
        <dbReference type="Proteomes" id="UP001570071"/>
    </source>
</evidence>
<dbReference type="Proteomes" id="UP001570071">
    <property type="component" value="Unassembled WGS sequence"/>
</dbReference>
<name>A0ABV4MQX3_9VIBR</name>
<proteinExistence type="predicted"/>
<dbReference type="RefSeq" id="WP_269337308.1">
    <property type="nucleotide sequence ID" value="NZ_JBFSSG010000001.1"/>
</dbReference>
<comment type="caution">
    <text evidence="1">The sequence shown here is derived from an EMBL/GenBank/DDBJ whole genome shotgun (WGS) entry which is preliminary data.</text>
</comment>
<accession>A0ABV4MQX3</accession>
<dbReference type="EMBL" id="JBFSSG010000001">
    <property type="protein sequence ID" value="MEZ8719540.1"/>
    <property type="molecule type" value="Genomic_DNA"/>
</dbReference>
<evidence type="ECO:0000313" key="1">
    <source>
        <dbReference type="EMBL" id="MEZ8719540.1"/>
    </source>
</evidence>
<keyword evidence="2" id="KW-1185">Reference proteome</keyword>
<protein>
    <submittedName>
        <fullName evidence="1">Uncharacterized protein</fullName>
    </submittedName>
</protein>
<organism evidence="1 2">
    <name type="scientific">Vibrio pomeroyi</name>
    <dbReference type="NCBI Taxonomy" id="198832"/>
    <lineage>
        <taxon>Bacteria</taxon>
        <taxon>Pseudomonadati</taxon>
        <taxon>Pseudomonadota</taxon>
        <taxon>Gammaproteobacteria</taxon>
        <taxon>Vibrionales</taxon>
        <taxon>Vibrionaceae</taxon>
        <taxon>Vibrio</taxon>
    </lineage>
</organism>